<evidence type="ECO:0008006" key="2">
    <source>
        <dbReference type="Google" id="ProtNLM"/>
    </source>
</evidence>
<comment type="caution">
    <text evidence="1">The sequence shown here is derived from an EMBL/GenBank/DDBJ whole genome shotgun (WGS) entry which is preliminary data.</text>
</comment>
<reference evidence="1" key="1">
    <citation type="journal article" date="2015" name="Nature">
        <title>Complex archaea that bridge the gap between prokaryotes and eukaryotes.</title>
        <authorList>
            <person name="Spang A."/>
            <person name="Saw J.H."/>
            <person name="Jorgensen S.L."/>
            <person name="Zaremba-Niedzwiedzka K."/>
            <person name="Martijn J."/>
            <person name="Lind A.E."/>
            <person name="van Eijk R."/>
            <person name="Schleper C."/>
            <person name="Guy L."/>
            <person name="Ettema T.J."/>
        </authorList>
    </citation>
    <scope>NUCLEOTIDE SEQUENCE</scope>
</reference>
<name>A0A0F9C6A8_9ZZZZ</name>
<proteinExistence type="predicted"/>
<feature type="non-terminal residue" evidence="1">
    <location>
        <position position="1"/>
    </location>
</feature>
<dbReference type="Gene3D" id="3.30.420.240">
    <property type="match status" value="1"/>
</dbReference>
<evidence type="ECO:0000313" key="1">
    <source>
        <dbReference type="EMBL" id="KKL21827.1"/>
    </source>
</evidence>
<organism evidence="1">
    <name type="scientific">marine sediment metagenome</name>
    <dbReference type="NCBI Taxonomy" id="412755"/>
    <lineage>
        <taxon>unclassified sequences</taxon>
        <taxon>metagenomes</taxon>
        <taxon>ecological metagenomes</taxon>
    </lineage>
</organism>
<gene>
    <name evidence="1" type="ORF">LCGC14_2441530</name>
</gene>
<sequence>YDQCIEPRANTTKNWKHPFLTMGQIVGISNPNGQQGLGWRCLSDERYNNYIYNWLAKPDNTLEEYLFHKKRLPSYRFASIFAATYEDVEGGFITKEQYDQFASYNSNLIIPRDKTLYLGGDFVSEDPKGKNRDWTVLYGVVQVRRVEKDALQRIPRIKVVYWREWEPGTKITKIYAEIRRLVNSGIRIGKFAYDKVGVSDKIYNDLIDRGILSKYNIEVLTYSLPNKSDVYINFQTLFEQGLIEGCDIPKLREQIMGLKVTQPLGSVHLKIHHRTEGIKDDHPDALANACYAAKRLLGPVSSFSALKPKTNEPQEQSDKLYTLICPECEKIDYMGRNGYYEGINPKKEHYTKISCPMHIIAG</sequence>
<dbReference type="EMBL" id="LAZR01037584">
    <property type="protein sequence ID" value="KKL21827.1"/>
    <property type="molecule type" value="Genomic_DNA"/>
</dbReference>
<protein>
    <recommendedName>
        <fullName evidence="2">Terminase large subunit gp17-like C-terminal domain-containing protein</fullName>
    </recommendedName>
</protein>
<accession>A0A0F9C6A8</accession>
<dbReference type="AlphaFoldDB" id="A0A0F9C6A8"/>